<evidence type="ECO:0000313" key="3">
    <source>
        <dbReference type="Proteomes" id="UP000010959"/>
    </source>
</evidence>
<evidence type="ECO:0000313" key="2">
    <source>
        <dbReference type="EMBL" id="ELP32421.1"/>
    </source>
</evidence>
<feature type="region of interest" description="Disordered" evidence="1">
    <location>
        <begin position="29"/>
        <end position="51"/>
    </location>
</feature>
<accession>L7CH82</accession>
<reference evidence="2 3" key="1">
    <citation type="journal article" date="2013" name="Mar. Genomics">
        <title>Expression of sulfatases in Rhodopirellula baltica and the diversity of sulfatases in the genus Rhodopirellula.</title>
        <authorList>
            <person name="Wegner C.E."/>
            <person name="Richter-Heitmann T."/>
            <person name="Klindworth A."/>
            <person name="Klockow C."/>
            <person name="Richter M."/>
            <person name="Achstetter T."/>
            <person name="Glockner F.O."/>
            <person name="Harder J."/>
        </authorList>
    </citation>
    <scope>NUCLEOTIDE SEQUENCE [LARGE SCALE GENOMIC DNA]</scope>
    <source>
        <strain evidence="2 3">SWK14</strain>
    </source>
</reference>
<comment type="caution">
    <text evidence="2">The sequence shown here is derived from an EMBL/GenBank/DDBJ whole genome shotgun (WGS) entry which is preliminary data.</text>
</comment>
<protein>
    <submittedName>
        <fullName evidence="2">Uncharacterized protein</fullName>
    </submittedName>
</protein>
<name>L7CH82_RHOBT</name>
<dbReference type="PATRIC" id="fig|993516.3.peg.3793"/>
<gene>
    <name evidence="2" type="ORF">RBSWK_03553</name>
</gene>
<organism evidence="2 3">
    <name type="scientific">Rhodopirellula baltica SWK14</name>
    <dbReference type="NCBI Taxonomy" id="993516"/>
    <lineage>
        <taxon>Bacteria</taxon>
        <taxon>Pseudomonadati</taxon>
        <taxon>Planctomycetota</taxon>
        <taxon>Planctomycetia</taxon>
        <taxon>Pirellulales</taxon>
        <taxon>Pirellulaceae</taxon>
        <taxon>Rhodopirellula</taxon>
    </lineage>
</organism>
<sequence>MASMPPIEITKTVIKTKLVDMSLDCSFQPNQGRPTLTGKATDGRATTGQSF</sequence>
<dbReference type="EMBL" id="AMWG01000103">
    <property type="protein sequence ID" value="ELP32421.1"/>
    <property type="molecule type" value="Genomic_DNA"/>
</dbReference>
<dbReference type="AlphaFoldDB" id="L7CH82"/>
<evidence type="ECO:0000256" key="1">
    <source>
        <dbReference type="SAM" id="MobiDB-lite"/>
    </source>
</evidence>
<proteinExistence type="predicted"/>
<dbReference type="Proteomes" id="UP000010959">
    <property type="component" value="Unassembled WGS sequence"/>
</dbReference>